<dbReference type="EMBL" id="CAJPIN010024055">
    <property type="protein sequence ID" value="CAG2063059.1"/>
    <property type="molecule type" value="Genomic_DNA"/>
</dbReference>
<feature type="non-terminal residue" evidence="1">
    <location>
        <position position="1"/>
    </location>
</feature>
<keyword evidence="2" id="KW-1185">Reference proteome</keyword>
<gene>
    <name evidence="1" type="ORF">TPAB3V08_LOCUS10007</name>
</gene>
<dbReference type="PANTHER" id="PTHR13650">
    <property type="entry name" value="SPATACSIN"/>
    <property type="match status" value="1"/>
</dbReference>
<dbReference type="InterPro" id="IPR028103">
    <property type="entry name" value="Spatacsin"/>
</dbReference>
<feature type="non-terminal residue" evidence="1">
    <location>
        <position position="317"/>
    </location>
</feature>
<accession>A0ABN7P5Q1</accession>
<dbReference type="Proteomes" id="UP001153148">
    <property type="component" value="Unassembled WGS sequence"/>
</dbReference>
<evidence type="ECO:0000313" key="1">
    <source>
        <dbReference type="EMBL" id="CAG2063059.1"/>
    </source>
</evidence>
<name>A0ABN7P5Q1_TIMPD</name>
<sequence>VLELCEQFRCSKVKRHLLNSLKLRAQTSATSGASHQALGDLLLTLVHCHDSPDPPQSLLTACITLDNPIFTVFAACYEPSSALLCICTWLATTLDRQQPGYLTAGRMSWSSSQVEGLIVGAVSCGRGLTLARAWSIFMPDHALCLLFNSLVKCVVMKNFTDSVIDLKTFLAACLNLRNNNHIMEGEGEESFLNNCHWVMKVSMSTVNAALIHNFSSLQHRLQFLNALSMAQFPGSDYKLLHQVVMCLLDIDVTEADSEEERHQLLTLALDWYQRSEEANICEQEKLELLTWQSWLRLDTEVQVPSHSHVSSVVSLLP</sequence>
<evidence type="ECO:0000313" key="2">
    <source>
        <dbReference type="Proteomes" id="UP001153148"/>
    </source>
</evidence>
<reference evidence="1" key="1">
    <citation type="submission" date="2021-03" db="EMBL/GenBank/DDBJ databases">
        <authorList>
            <person name="Tran Van P."/>
        </authorList>
    </citation>
    <scope>NUCLEOTIDE SEQUENCE</scope>
</reference>
<comment type="caution">
    <text evidence="1">The sequence shown here is derived from an EMBL/GenBank/DDBJ whole genome shotgun (WGS) entry which is preliminary data.</text>
</comment>
<proteinExistence type="predicted"/>
<protein>
    <submittedName>
        <fullName evidence="1">Uncharacterized protein</fullName>
    </submittedName>
</protein>
<dbReference type="PANTHER" id="PTHR13650:SF0">
    <property type="entry name" value="SPATACSIN"/>
    <property type="match status" value="1"/>
</dbReference>
<organism evidence="1 2">
    <name type="scientific">Timema podura</name>
    <name type="common">Walking stick</name>
    <dbReference type="NCBI Taxonomy" id="61482"/>
    <lineage>
        <taxon>Eukaryota</taxon>
        <taxon>Metazoa</taxon>
        <taxon>Ecdysozoa</taxon>
        <taxon>Arthropoda</taxon>
        <taxon>Hexapoda</taxon>
        <taxon>Insecta</taxon>
        <taxon>Pterygota</taxon>
        <taxon>Neoptera</taxon>
        <taxon>Polyneoptera</taxon>
        <taxon>Phasmatodea</taxon>
        <taxon>Timematodea</taxon>
        <taxon>Timematoidea</taxon>
        <taxon>Timematidae</taxon>
        <taxon>Timema</taxon>
    </lineage>
</organism>